<keyword evidence="5" id="KW-1185">Reference proteome</keyword>
<keyword evidence="2" id="KW-0472">Membrane</keyword>
<evidence type="ECO:0000313" key="4">
    <source>
        <dbReference type="EMBL" id="MBO2452360.1"/>
    </source>
</evidence>
<protein>
    <submittedName>
        <fullName evidence="4">Prepilin peptidase</fullName>
    </submittedName>
</protein>
<evidence type="ECO:0000313" key="5">
    <source>
        <dbReference type="Proteomes" id="UP000669179"/>
    </source>
</evidence>
<evidence type="ECO:0000256" key="1">
    <source>
        <dbReference type="ARBA" id="ARBA00005801"/>
    </source>
</evidence>
<dbReference type="Pfam" id="PF01478">
    <property type="entry name" value="Peptidase_A24"/>
    <property type="match status" value="1"/>
</dbReference>
<dbReference type="EMBL" id="JAGEOJ010000016">
    <property type="protein sequence ID" value="MBO2452360.1"/>
    <property type="molecule type" value="Genomic_DNA"/>
</dbReference>
<dbReference type="RefSeq" id="WP_208260337.1">
    <property type="nucleotide sequence ID" value="NZ_JAGEOJ010000016.1"/>
</dbReference>
<accession>A0A939PH25</accession>
<organism evidence="4 5">
    <name type="scientific">Actinomadura barringtoniae</name>
    <dbReference type="NCBI Taxonomy" id="1427535"/>
    <lineage>
        <taxon>Bacteria</taxon>
        <taxon>Bacillati</taxon>
        <taxon>Actinomycetota</taxon>
        <taxon>Actinomycetes</taxon>
        <taxon>Streptosporangiales</taxon>
        <taxon>Thermomonosporaceae</taxon>
        <taxon>Actinomadura</taxon>
    </lineage>
</organism>
<sequence length="198" mass="20652">MDDAPPSAPPPAPHWSEPLRARPVLVAACCVVVCGLLVWRIGLRPDLPAFLYLGVVGVALGVIDAAIQRLPDPLTLPSYGIVAALLGVAAFFTDDGGARFLHALIGMAALYAWFALQVMFLPVGAMYAGDAKLGGVLGLGLGWLGWQAWVLGLVATVFLAGIAGVVLLAARRAGRKSQFPYGPYMLLGSLIAILLHAS</sequence>
<feature type="transmembrane region" description="Helical" evidence="2">
    <location>
        <begin position="181"/>
        <end position="197"/>
    </location>
</feature>
<keyword evidence="2" id="KW-1133">Transmembrane helix</keyword>
<feature type="transmembrane region" description="Helical" evidence="2">
    <location>
        <begin position="24"/>
        <end position="42"/>
    </location>
</feature>
<feature type="transmembrane region" description="Helical" evidence="2">
    <location>
        <begin position="104"/>
        <end position="128"/>
    </location>
</feature>
<dbReference type="GO" id="GO:0004190">
    <property type="term" value="F:aspartic-type endopeptidase activity"/>
    <property type="evidence" value="ECO:0007669"/>
    <property type="project" value="InterPro"/>
</dbReference>
<gene>
    <name evidence="4" type="ORF">J4573_35085</name>
</gene>
<dbReference type="PANTHER" id="PTHR30487">
    <property type="entry name" value="TYPE 4 PREPILIN-LIKE PROTEINS LEADER PEPTIDE-PROCESSING ENZYME"/>
    <property type="match status" value="1"/>
</dbReference>
<dbReference type="InterPro" id="IPR050882">
    <property type="entry name" value="Prepilin_peptidase/N-MTase"/>
</dbReference>
<dbReference type="PANTHER" id="PTHR30487:SF0">
    <property type="entry name" value="PREPILIN LEADER PEPTIDASE_N-METHYLTRANSFERASE-RELATED"/>
    <property type="match status" value="1"/>
</dbReference>
<name>A0A939PH25_9ACTN</name>
<comment type="caution">
    <text evidence="4">The sequence shown here is derived from an EMBL/GenBank/DDBJ whole genome shotgun (WGS) entry which is preliminary data.</text>
</comment>
<evidence type="ECO:0000259" key="3">
    <source>
        <dbReference type="Pfam" id="PF01478"/>
    </source>
</evidence>
<proteinExistence type="inferred from homology"/>
<feature type="transmembrane region" description="Helical" evidence="2">
    <location>
        <begin position="74"/>
        <end position="92"/>
    </location>
</feature>
<dbReference type="GO" id="GO:0005886">
    <property type="term" value="C:plasma membrane"/>
    <property type="evidence" value="ECO:0007669"/>
    <property type="project" value="TreeGrafter"/>
</dbReference>
<feature type="transmembrane region" description="Helical" evidence="2">
    <location>
        <begin position="49"/>
        <end position="68"/>
    </location>
</feature>
<reference evidence="4" key="1">
    <citation type="submission" date="2021-03" db="EMBL/GenBank/DDBJ databases">
        <authorList>
            <person name="Kanchanasin P."/>
            <person name="Saeng-In P."/>
            <person name="Phongsopitanun W."/>
            <person name="Yuki M."/>
            <person name="Kudo T."/>
            <person name="Ohkuma M."/>
            <person name="Tanasupawat S."/>
        </authorList>
    </citation>
    <scope>NUCLEOTIDE SEQUENCE</scope>
    <source>
        <strain evidence="4">GKU 128</strain>
    </source>
</reference>
<dbReference type="GO" id="GO:0006465">
    <property type="term" value="P:signal peptide processing"/>
    <property type="evidence" value="ECO:0007669"/>
    <property type="project" value="TreeGrafter"/>
</dbReference>
<evidence type="ECO:0000256" key="2">
    <source>
        <dbReference type="SAM" id="Phobius"/>
    </source>
</evidence>
<feature type="domain" description="Prepilin type IV endopeptidase peptidase" evidence="3">
    <location>
        <begin position="54"/>
        <end position="164"/>
    </location>
</feature>
<dbReference type="InterPro" id="IPR000045">
    <property type="entry name" value="Prepilin_IV_endopep_pep"/>
</dbReference>
<keyword evidence="2" id="KW-0812">Transmembrane</keyword>
<dbReference type="AlphaFoldDB" id="A0A939PH25"/>
<dbReference type="Proteomes" id="UP000669179">
    <property type="component" value="Unassembled WGS sequence"/>
</dbReference>
<comment type="similarity">
    <text evidence="1">Belongs to the peptidase A24 family.</text>
</comment>
<feature type="transmembrane region" description="Helical" evidence="2">
    <location>
        <begin position="148"/>
        <end position="169"/>
    </location>
</feature>